<dbReference type="EMBL" id="QSAT01000006">
    <property type="protein sequence ID" value="RGW76087.1"/>
    <property type="molecule type" value="Genomic_DNA"/>
</dbReference>
<comment type="caution">
    <text evidence="1">The sequence shown here is derived from an EMBL/GenBank/DDBJ whole genome shotgun (WGS) entry which is preliminary data.</text>
</comment>
<evidence type="ECO:0000313" key="1">
    <source>
        <dbReference type="EMBL" id="RGW76087.1"/>
    </source>
</evidence>
<accession>A0A413CWT4</accession>
<proteinExistence type="predicted"/>
<name>A0A413CWT4_9FIRM</name>
<protein>
    <submittedName>
        <fullName evidence="1">Uncharacterized protein</fullName>
    </submittedName>
</protein>
<dbReference type="Proteomes" id="UP000284651">
    <property type="component" value="Unassembled WGS sequence"/>
</dbReference>
<gene>
    <name evidence="1" type="ORF">DWV56_02880</name>
</gene>
<evidence type="ECO:0000313" key="2">
    <source>
        <dbReference type="Proteomes" id="UP000284651"/>
    </source>
</evidence>
<dbReference type="AlphaFoldDB" id="A0A413CWT4"/>
<organism evidence="1 2">
    <name type="scientific">Holdemanella biformis</name>
    <dbReference type="NCBI Taxonomy" id="1735"/>
    <lineage>
        <taxon>Bacteria</taxon>
        <taxon>Bacillati</taxon>
        <taxon>Bacillota</taxon>
        <taxon>Erysipelotrichia</taxon>
        <taxon>Erysipelotrichales</taxon>
        <taxon>Erysipelotrichaceae</taxon>
        <taxon>Holdemanella</taxon>
    </lineage>
</organism>
<sequence length="260" mass="30769">MMELNNLLKSLDIDKDYHDKIFDNMILENLYTKVDLNKYATIKNRIYWMSLLIYRISMTNYLKSINKNIDFENKSINIEKNNLIVFHLSLNITSEICKQFSNGEIYPSYISMLCRQIIEQICFIKEVKNENINLQLIVESALESYNKQLGAKSLNIQELNDNNKGLLKVFKDKKSYGKLAKKYKYGYMYNFFSGDIHLLSQIDKLIPFNTNHSKQYYDICLNCILTLLKDYFLLINDYNTEVKVDVKKLNQINFIEIKDS</sequence>
<dbReference type="RefSeq" id="WP_118356821.1">
    <property type="nucleotide sequence ID" value="NZ_QSAT01000006.1"/>
</dbReference>
<reference evidence="1 2" key="1">
    <citation type="submission" date="2018-08" db="EMBL/GenBank/DDBJ databases">
        <title>A genome reference for cultivated species of the human gut microbiota.</title>
        <authorList>
            <person name="Zou Y."/>
            <person name="Xue W."/>
            <person name="Luo G."/>
        </authorList>
    </citation>
    <scope>NUCLEOTIDE SEQUENCE [LARGE SCALE GENOMIC DNA]</scope>
    <source>
        <strain evidence="1 2">AF10-31</strain>
    </source>
</reference>